<accession>A0A0D0DAS7</accession>
<gene>
    <name evidence="2" type="ORF">PAXRUDRAFT_828195</name>
</gene>
<evidence type="ECO:0000313" key="3">
    <source>
        <dbReference type="Proteomes" id="UP000054538"/>
    </source>
</evidence>
<protein>
    <submittedName>
        <fullName evidence="2">Uncharacterized protein</fullName>
    </submittedName>
</protein>
<dbReference type="EMBL" id="KN825121">
    <property type="protein sequence ID" value="KIK94232.1"/>
    <property type="molecule type" value="Genomic_DNA"/>
</dbReference>
<feature type="region of interest" description="Disordered" evidence="1">
    <location>
        <begin position="1"/>
        <end position="28"/>
    </location>
</feature>
<proteinExistence type="predicted"/>
<dbReference type="InParanoid" id="A0A0D0DAS7"/>
<sequence length="92" mass="10383">MHRLQCFPKRKPGETKHFGARNSPESQAPNRHLYFIPLMRFSGAQCASVQSTPSSAFPGLTYIERLSANDRSRSPDRYFKAIGSLRKGRVVS</sequence>
<reference evidence="2 3" key="1">
    <citation type="submission" date="2014-04" db="EMBL/GenBank/DDBJ databases">
        <authorList>
            <consortium name="DOE Joint Genome Institute"/>
            <person name="Kuo A."/>
            <person name="Kohler A."/>
            <person name="Jargeat P."/>
            <person name="Nagy L.G."/>
            <person name="Floudas D."/>
            <person name="Copeland A."/>
            <person name="Barry K.W."/>
            <person name="Cichocki N."/>
            <person name="Veneault-Fourrey C."/>
            <person name="LaButti K."/>
            <person name="Lindquist E.A."/>
            <person name="Lipzen A."/>
            <person name="Lundell T."/>
            <person name="Morin E."/>
            <person name="Murat C."/>
            <person name="Sun H."/>
            <person name="Tunlid A."/>
            <person name="Henrissat B."/>
            <person name="Grigoriev I.V."/>
            <person name="Hibbett D.S."/>
            <person name="Martin F."/>
            <person name="Nordberg H.P."/>
            <person name="Cantor M.N."/>
            <person name="Hua S.X."/>
        </authorList>
    </citation>
    <scope>NUCLEOTIDE SEQUENCE [LARGE SCALE GENOMIC DNA]</scope>
    <source>
        <strain evidence="2 3">Ve08.2h10</strain>
    </source>
</reference>
<dbReference type="HOGENOM" id="CLU_2413935_0_0_1"/>
<evidence type="ECO:0000256" key="1">
    <source>
        <dbReference type="SAM" id="MobiDB-lite"/>
    </source>
</evidence>
<keyword evidence="3" id="KW-1185">Reference proteome</keyword>
<reference evidence="3" key="2">
    <citation type="submission" date="2015-01" db="EMBL/GenBank/DDBJ databases">
        <title>Evolutionary Origins and Diversification of the Mycorrhizal Mutualists.</title>
        <authorList>
            <consortium name="DOE Joint Genome Institute"/>
            <consortium name="Mycorrhizal Genomics Consortium"/>
            <person name="Kohler A."/>
            <person name="Kuo A."/>
            <person name="Nagy L.G."/>
            <person name="Floudas D."/>
            <person name="Copeland A."/>
            <person name="Barry K.W."/>
            <person name="Cichocki N."/>
            <person name="Veneault-Fourrey C."/>
            <person name="LaButti K."/>
            <person name="Lindquist E.A."/>
            <person name="Lipzen A."/>
            <person name="Lundell T."/>
            <person name="Morin E."/>
            <person name="Murat C."/>
            <person name="Riley R."/>
            <person name="Ohm R."/>
            <person name="Sun H."/>
            <person name="Tunlid A."/>
            <person name="Henrissat B."/>
            <person name="Grigoriev I.V."/>
            <person name="Hibbett D.S."/>
            <person name="Martin F."/>
        </authorList>
    </citation>
    <scope>NUCLEOTIDE SEQUENCE [LARGE SCALE GENOMIC DNA]</scope>
    <source>
        <strain evidence="3">Ve08.2h10</strain>
    </source>
</reference>
<organism evidence="2 3">
    <name type="scientific">Paxillus rubicundulus Ve08.2h10</name>
    <dbReference type="NCBI Taxonomy" id="930991"/>
    <lineage>
        <taxon>Eukaryota</taxon>
        <taxon>Fungi</taxon>
        <taxon>Dikarya</taxon>
        <taxon>Basidiomycota</taxon>
        <taxon>Agaricomycotina</taxon>
        <taxon>Agaricomycetes</taxon>
        <taxon>Agaricomycetidae</taxon>
        <taxon>Boletales</taxon>
        <taxon>Paxilineae</taxon>
        <taxon>Paxillaceae</taxon>
        <taxon>Paxillus</taxon>
    </lineage>
</organism>
<evidence type="ECO:0000313" key="2">
    <source>
        <dbReference type="EMBL" id="KIK94232.1"/>
    </source>
</evidence>
<dbReference type="Proteomes" id="UP000054538">
    <property type="component" value="Unassembled WGS sequence"/>
</dbReference>
<dbReference type="AlphaFoldDB" id="A0A0D0DAS7"/>
<name>A0A0D0DAS7_9AGAM</name>